<feature type="region of interest" description="Disordered" evidence="1">
    <location>
        <begin position="235"/>
        <end position="255"/>
    </location>
</feature>
<proteinExistence type="predicted"/>
<evidence type="ECO:0000313" key="3">
    <source>
        <dbReference type="Proteomes" id="UP000482960"/>
    </source>
</evidence>
<dbReference type="EMBL" id="BLPG01000001">
    <property type="protein sequence ID" value="GFJ87625.1"/>
    <property type="molecule type" value="Genomic_DNA"/>
</dbReference>
<sequence>MLAERGRFGGGDHAGERPGVDTLGVGPLQRGRTGVGVAVVGGNGAMRGEVSPALFERRDVAVVVAGVDVSDHTEVLDRVAPARAGHLQVTIGAERRRHARRNGLVGGDGGVSVKAVGGIVGGRQERDAEALQQGPRAVPRLRQLGGDMVVELVGICGVGTVGDAEDVRELAGQPILHRGAPKHRPVGAEQSPRLPGAILRQRSFADAEPVQRHTARVQQPRHVVIRLDEQRGRVGERDVIAQDPGVDVPVRGDDR</sequence>
<keyword evidence="3" id="KW-1185">Reference proteome</keyword>
<organism evidence="2 3">
    <name type="scientific">Phytohabitans rumicis</name>
    <dbReference type="NCBI Taxonomy" id="1076125"/>
    <lineage>
        <taxon>Bacteria</taxon>
        <taxon>Bacillati</taxon>
        <taxon>Actinomycetota</taxon>
        <taxon>Actinomycetes</taxon>
        <taxon>Micromonosporales</taxon>
        <taxon>Micromonosporaceae</taxon>
    </lineage>
</organism>
<feature type="region of interest" description="Disordered" evidence="1">
    <location>
        <begin position="1"/>
        <end position="28"/>
    </location>
</feature>
<dbReference type="Proteomes" id="UP000482960">
    <property type="component" value="Unassembled WGS sequence"/>
</dbReference>
<dbReference type="AlphaFoldDB" id="A0A6V8L4P5"/>
<protein>
    <submittedName>
        <fullName evidence="2">Uncharacterized protein</fullName>
    </submittedName>
</protein>
<gene>
    <name evidence="2" type="ORF">Prum_012670</name>
</gene>
<comment type="caution">
    <text evidence="2">The sequence shown here is derived from an EMBL/GenBank/DDBJ whole genome shotgun (WGS) entry which is preliminary data.</text>
</comment>
<evidence type="ECO:0000313" key="2">
    <source>
        <dbReference type="EMBL" id="GFJ87625.1"/>
    </source>
</evidence>
<evidence type="ECO:0000256" key="1">
    <source>
        <dbReference type="SAM" id="MobiDB-lite"/>
    </source>
</evidence>
<name>A0A6V8L4P5_9ACTN</name>
<accession>A0A6V8L4P5</accession>
<reference evidence="2 3" key="2">
    <citation type="submission" date="2020-03" db="EMBL/GenBank/DDBJ databases">
        <authorList>
            <person name="Ichikawa N."/>
            <person name="Kimura A."/>
            <person name="Kitahashi Y."/>
            <person name="Uohara A."/>
        </authorList>
    </citation>
    <scope>NUCLEOTIDE SEQUENCE [LARGE SCALE GENOMIC DNA]</scope>
    <source>
        <strain evidence="2 3">NBRC 108638</strain>
    </source>
</reference>
<reference evidence="2 3" key="1">
    <citation type="submission" date="2020-03" db="EMBL/GenBank/DDBJ databases">
        <title>Whole genome shotgun sequence of Phytohabitans rumicis NBRC 108638.</title>
        <authorList>
            <person name="Komaki H."/>
            <person name="Tamura T."/>
        </authorList>
    </citation>
    <scope>NUCLEOTIDE SEQUENCE [LARGE SCALE GENOMIC DNA]</scope>
    <source>
        <strain evidence="2 3">NBRC 108638</strain>
    </source>
</reference>